<keyword evidence="2" id="KW-1185">Reference proteome</keyword>
<protein>
    <submittedName>
        <fullName evidence="1">Uncharacterized protein</fullName>
    </submittedName>
</protein>
<reference evidence="1 2" key="1">
    <citation type="submission" date="2023-10" db="EMBL/GenBank/DDBJ databases">
        <title>The complete genome sequence of Methanoculleus palmolei DSM 4273.</title>
        <authorList>
            <person name="Lai S.-J."/>
            <person name="You Y.-T."/>
            <person name="Chen S.-C."/>
        </authorList>
    </citation>
    <scope>NUCLEOTIDE SEQUENCE [LARGE SCALE GENOMIC DNA]</scope>
    <source>
        <strain evidence="1 2">DSM 4273</strain>
    </source>
</reference>
<sequence length="107" mass="11689">MDISIGIVDTGAALRACRSFADVLNEIAAYHSEFELFHEGERVADSVLQSVRASDACEIFLTKEDAWGQKYGVLEAFIGEDGERRHIASIYIDGERHDANGGSGSPR</sequence>
<gene>
    <name evidence="1" type="ORF">R6Y95_06655</name>
</gene>
<dbReference type="Proteomes" id="UP001626603">
    <property type="component" value="Chromosome"/>
</dbReference>
<proteinExistence type="predicted"/>
<organism evidence="1 2">
    <name type="scientific">Methanoculleus palmolei</name>
    <dbReference type="NCBI Taxonomy" id="72612"/>
    <lineage>
        <taxon>Archaea</taxon>
        <taxon>Methanobacteriati</taxon>
        <taxon>Methanobacteriota</taxon>
        <taxon>Stenosarchaea group</taxon>
        <taxon>Methanomicrobia</taxon>
        <taxon>Methanomicrobiales</taxon>
        <taxon>Methanomicrobiaceae</taxon>
        <taxon>Methanoculleus</taxon>
    </lineage>
</organism>
<evidence type="ECO:0000313" key="1">
    <source>
        <dbReference type="EMBL" id="WOX55149.1"/>
    </source>
</evidence>
<accession>A0ABD8A6G2</accession>
<dbReference type="EMBL" id="CP137641">
    <property type="protein sequence ID" value="WOX55149.1"/>
    <property type="molecule type" value="Genomic_DNA"/>
</dbReference>
<name>A0ABD8A6G2_9EURY</name>
<dbReference type="AlphaFoldDB" id="A0ABD8A6G2"/>
<evidence type="ECO:0000313" key="2">
    <source>
        <dbReference type="Proteomes" id="UP001626603"/>
    </source>
</evidence>